<sequence>MPGFNPGSCNEPDVKSTSTATVTSRHTMRLGMYSYPEPGVLFKQNTSPERIHARINSGGQSSCGDDPHENVRDTDEDHWADIAQRGLRPSCHPRSSLTLPVSSSPPPTLVPPPCVDPHPKSIQFKRFTPRKVMPSKLMVPGPRKGTGWTESLSSDSVTEISKKLEIHNSLTKEFFLILMGTLLIDSWTVGKTHHPEIVGGKSVINYDGFLKLTEQARNMYNGLHHPNTPQRHRNAERRERERDSRVLGSPENRHVPQQHNYGPPIPFQLNIPQGFVPPPHSQDDPFQIVHHNGQELHLSQGIAAQIIPVYQEK</sequence>
<evidence type="ECO:0000313" key="2">
    <source>
        <dbReference type="EMBL" id="KAE9403165.1"/>
    </source>
</evidence>
<dbReference type="EMBL" id="ML769428">
    <property type="protein sequence ID" value="KAE9403165.1"/>
    <property type="molecule type" value="Genomic_DNA"/>
</dbReference>
<organism evidence="2 3">
    <name type="scientific">Gymnopus androsaceus JB14</name>
    <dbReference type="NCBI Taxonomy" id="1447944"/>
    <lineage>
        <taxon>Eukaryota</taxon>
        <taxon>Fungi</taxon>
        <taxon>Dikarya</taxon>
        <taxon>Basidiomycota</taxon>
        <taxon>Agaricomycotina</taxon>
        <taxon>Agaricomycetes</taxon>
        <taxon>Agaricomycetidae</taxon>
        <taxon>Agaricales</taxon>
        <taxon>Marasmiineae</taxon>
        <taxon>Omphalotaceae</taxon>
        <taxon>Gymnopus</taxon>
    </lineage>
</organism>
<feature type="region of interest" description="Disordered" evidence="1">
    <location>
        <begin position="220"/>
        <end position="262"/>
    </location>
</feature>
<feature type="region of interest" description="Disordered" evidence="1">
    <location>
        <begin position="1"/>
        <end position="22"/>
    </location>
</feature>
<evidence type="ECO:0000313" key="3">
    <source>
        <dbReference type="Proteomes" id="UP000799118"/>
    </source>
</evidence>
<dbReference type="AlphaFoldDB" id="A0A6A4I314"/>
<feature type="region of interest" description="Disordered" evidence="1">
    <location>
        <begin position="89"/>
        <end position="109"/>
    </location>
</feature>
<dbReference type="Proteomes" id="UP000799118">
    <property type="component" value="Unassembled WGS sequence"/>
</dbReference>
<keyword evidence="3" id="KW-1185">Reference proteome</keyword>
<gene>
    <name evidence="2" type="ORF">BT96DRAFT_990610</name>
</gene>
<protein>
    <submittedName>
        <fullName evidence="2">Uncharacterized protein</fullName>
    </submittedName>
</protein>
<accession>A0A6A4I314</accession>
<reference evidence="2" key="1">
    <citation type="journal article" date="2019" name="Environ. Microbiol.">
        <title>Fungal ecological strategies reflected in gene transcription - a case study of two litter decomposers.</title>
        <authorList>
            <person name="Barbi F."/>
            <person name="Kohler A."/>
            <person name="Barry K."/>
            <person name="Baskaran P."/>
            <person name="Daum C."/>
            <person name="Fauchery L."/>
            <person name="Ihrmark K."/>
            <person name="Kuo A."/>
            <person name="LaButti K."/>
            <person name="Lipzen A."/>
            <person name="Morin E."/>
            <person name="Grigoriev I.V."/>
            <person name="Henrissat B."/>
            <person name="Lindahl B."/>
            <person name="Martin F."/>
        </authorList>
    </citation>
    <scope>NUCLEOTIDE SEQUENCE</scope>
    <source>
        <strain evidence="2">JB14</strain>
    </source>
</reference>
<name>A0A6A4I314_9AGAR</name>
<evidence type="ECO:0000256" key="1">
    <source>
        <dbReference type="SAM" id="MobiDB-lite"/>
    </source>
</evidence>
<feature type="compositionally biased region" description="Basic and acidic residues" evidence="1">
    <location>
        <begin position="236"/>
        <end position="245"/>
    </location>
</feature>
<proteinExistence type="predicted"/>